<sequence>MRKKIQDLIRGTFEEDRPELIVPDKGILFEVLEEGVFRGEFTIKSSRKEAVRGLVLCSNPHILCLTPQFDAVSVTVKYEYHARELKEGYTDRGQFVIVSSSGEYTVPYEVSITRFYHQSSIGKIKTLNDFSNLAKLNWEEALAVFQSPQFTNIFPDENTELLYHGLCTAGMSSHEMEEFLIGIGKKARSFYEVDNPLRKLENVSSVQRDVITITKSQWGFADIQISCQEKFIQLGKKRLQSYDFLGKHAKLDYTVHPEHMHAGKNFAKIELKTPFQTKTIQICASGPSAAERKNQSLKARRYQRYRLIQDYTEFSLDRLSGHQWKEESLGILREMIKENPENPWNYLFCCQVLILADQREDAQKPLEQAGKICKNMRTPAWGYWLYLKAVLGEGESDLLDVFEEIQEVFQKYKKHPVLFWVMLQINPVYEQSKERRYQALKRYLSAGMASPVFYLEAYNMLKDSPELVRGMDETEFRIFYWAARQQILTKELMNAVLAGASRVKAFHPRLFWLLGRCCRASQSQEAVKVICTYLIKNNRFGEAFFPWFLKGVESGLKIAGLYEAFIRSWHKKDGDIPEAVLKYFAVDTVLPAVLKGRLYAYLARNDRRLKQMLKLYGKIIYEFALLELKKGHMSDDLAEIYRYIKRQVTREEWERIGLGSGFVRKIVCPGYHFSKVAVYQSGNVYKQIVPLVGDTAYISVYSENSRILFEDSYGRRYFLKEGYRSSRMLPGEKMAREVVSVQEWKEENSQETLRDSLEQFADTIKTLDQMISEAEHFGMEVNGYREQLLVRMLFTEQFTENHAEYFRIVCSESDTAQIRDAYVSYFSWRYFVYKEEVPEEVFEYLEYSIQNQRLLNTCCEIAMMKYLCLFENLKETEYKLLDQMLEKYQDDSLCFPFYEQMDLRLKRKYFIHDCIWLGLKYERGRGINCRLVFQGRKEEASQILPVPEVFPGIYVLQVRLFARETLQYVFFETKEEVLQSGTRTLQQKDQSVTGTSRYDCLNQAIVSGGQDLEAIFKYARISDLSSSLFRPL</sequence>
<dbReference type="EMBL" id="JAOQJQ010000001">
    <property type="protein sequence ID" value="MCU6761507.1"/>
    <property type="molecule type" value="Genomic_DNA"/>
</dbReference>
<organism evidence="2 3">
    <name type="scientific">Brotonthovivens ammoniilytica</name>
    <dbReference type="NCBI Taxonomy" id="2981725"/>
    <lineage>
        <taxon>Bacteria</taxon>
        <taxon>Bacillati</taxon>
        <taxon>Bacillota</taxon>
        <taxon>Clostridia</taxon>
        <taxon>Lachnospirales</taxon>
        <taxon>Lachnospiraceae</taxon>
        <taxon>Brotonthovivens</taxon>
    </lineage>
</organism>
<keyword evidence="3" id="KW-1185">Reference proteome</keyword>
<dbReference type="InterPro" id="IPR043775">
    <property type="entry name" value="DUF5717_N"/>
</dbReference>
<accession>A0ABT2TIP7</accession>
<evidence type="ECO:0000259" key="1">
    <source>
        <dbReference type="Pfam" id="PF18984"/>
    </source>
</evidence>
<gene>
    <name evidence="2" type="ORF">OCV88_04020</name>
</gene>
<dbReference type="RefSeq" id="WP_158424303.1">
    <property type="nucleotide sequence ID" value="NZ_JAOQJQ010000001.1"/>
</dbReference>
<evidence type="ECO:0000313" key="2">
    <source>
        <dbReference type="EMBL" id="MCU6761507.1"/>
    </source>
</evidence>
<proteinExistence type="predicted"/>
<dbReference type="Proteomes" id="UP001652442">
    <property type="component" value="Unassembled WGS sequence"/>
</dbReference>
<evidence type="ECO:0000313" key="3">
    <source>
        <dbReference type="Proteomes" id="UP001652442"/>
    </source>
</evidence>
<name>A0ABT2TIP7_9FIRM</name>
<dbReference type="Pfam" id="PF18984">
    <property type="entry name" value="DUF5717_N"/>
    <property type="match status" value="1"/>
</dbReference>
<comment type="caution">
    <text evidence="2">The sequence shown here is derived from an EMBL/GenBank/DDBJ whole genome shotgun (WGS) entry which is preliminary data.</text>
</comment>
<feature type="domain" description="DUF5717" evidence="1">
    <location>
        <begin position="1"/>
        <end position="860"/>
    </location>
</feature>
<reference evidence="2 3" key="1">
    <citation type="journal article" date="2021" name="ISME Commun">
        <title>Automated analysis of genomic sequences facilitates high-throughput and comprehensive description of bacteria.</title>
        <authorList>
            <person name="Hitch T.C.A."/>
        </authorList>
    </citation>
    <scope>NUCLEOTIDE SEQUENCE [LARGE SCALE GENOMIC DNA]</scope>
    <source>
        <strain evidence="2 3">Sanger_109</strain>
    </source>
</reference>
<protein>
    <submittedName>
        <fullName evidence="2">DUF5717 family protein</fullName>
    </submittedName>
</protein>